<dbReference type="Gene3D" id="3.40.50.620">
    <property type="entry name" value="HUPs"/>
    <property type="match status" value="1"/>
</dbReference>
<dbReference type="PRINTS" id="PR00178">
    <property type="entry name" value="FATTYACIDBP"/>
</dbReference>
<comment type="caution">
    <text evidence="2">The sequence shown here is derived from an EMBL/GenBank/DDBJ whole genome shotgun (WGS) entry which is preliminary data.</text>
</comment>
<dbReference type="InterPro" id="IPR000463">
    <property type="entry name" value="Fatty_acid-bd"/>
</dbReference>
<dbReference type="InterPro" id="IPR000566">
    <property type="entry name" value="Lipocln_cytosolic_FA-bd_dom"/>
</dbReference>
<evidence type="ECO:0000313" key="3">
    <source>
        <dbReference type="Proteomes" id="UP001476798"/>
    </source>
</evidence>
<name>A0ABV0PR54_9TELE</name>
<evidence type="ECO:0000313" key="2">
    <source>
        <dbReference type="EMBL" id="MEQ2185980.1"/>
    </source>
</evidence>
<evidence type="ECO:0000259" key="1">
    <source>
        <dbReference type="Pfam" id="PF00061"/>
    </source>
</evidence>
<sequence>MLLCGADVLESFGIPKLWKNEDIGEIVGRYGVVCITRSGGDPQKFINQSDDLWKYRKNIHVVHEWVSNDISATHVRRALRRGRSVRYLLPDSVIHYIQEHSLYSAESEQKNAHVILAPYQRYSDASTSISVYLRKIALKLKLRKVIEQQGDQYIIKTLSTFKNYTITFKIGQEFEEFTKGLDNRHMKSTATWQGNKLLCEQTGEKKNRSWIHWVEGDKLHLELYCEGEVCKQVYRKNVNE</sequence>
<dbReference type="PANTHER" id="PTHR12039">
    <property type="entry name" value="NICOTINAMIDE MONONUCLEOTIDE ADENYLYLTRANSFERASE"/>
    <property type="match status" value="1"/>
</dbReference>
<dbReference type="SUPFAM" id="SSF52374">
    <property type="entry name" value="Nucleotidylyl transferase"/>
    <property type="match status" value="1"/>
</dbReference>
<keyword evidence="3" id="KW-1185">Reference proteome</keyword>
<gene>
    <name evidence="2" type="ORF">GOODEAATRI_024014</name>
</gene>
<dbReference type="Gene3D" id="2.40.128.20">
    <property type="match status" value="1"/>
</dbReference>
<dbReference type="InterPro" id="IPR051182">
    <property type="entry name" value="Euk_NMN_adenylyltrnsfrase"/>
</dbReference>
<dbReference type="Pfam" id="PF00061">
    <property type="entry name" value="Lipocalin"/>
    <property type="match status" value="1"/>
</dbReference>
<dbReference type="InterPro" id="IPR012674">
    <property type="entry name" value="Calycin"/>
</dbReference>
<dbReference type="InterPro" id="IPR014729">
    <property type="entry name" value="Rossmann-like_a/b/a_fold"/>
</dbReference>
<protein>
    <recommendedName>
        <fullName evidence="1">Lipocalin/cytosolic fatty-acid binding domain-containing protein</fullName>
    </recommendedName>
</protein>
<dbReference type="PANTHER" id="PTHR12039:SF21">
    <property type="entry name" value="NICOTINAMIDE_NICOTINIC ACID MONONUCLEOTIDE ADENYLYLTRANSFERASE 1"/>
    <property type="match status" value="1"/>
</dbReference>
<accession>A0ABV0PR54</accession>
<dbReference type="EMBL" id="JAHRIO010082593">
    <property type="protein sequence ID" value="MEQ2185980.1"/>
    <property type="molecule type" value="Genomic_DNA"/>
</dbReference>
<organism evidence="2 3">
    <name type="scientific">Goodea atripinnis</name>
    <dbReference type="NCBI Taxonomy" id="208336"/>
    <lineage>
        <taxon>Eukaryota</taxon>
        <taxon>Metazoa</taxon>
        <taxon>Chordata</taxon>
        <taxon>Craniata</taxon>
        <taxon>Vertebrata</taxon>
        <taxon>Euteleostomi</taxon>
        <taxon>Actinopterygii</taxon>
        <taxon>Neopterygii</taxon>
        <taxon>Teleostei</taxon>
        <taxon>Neoteleostei</taxon>
        <taxon>Acanthomorphata</taxon>
        <taxon>Ovalentaria</taxon>
        <taxon>Atherinomorphae</taxon>
        <taxon>Cyprinodontiformes</taxon>
        <taxon>Goodeidae</taxon>
        <taxon>Goodea</taxon>
    </lineage>
</organism>
<dbReference type="SUPFAM" id="SSF50814">
    <property type="entry name" value="Lipocalins"/>
    <property type="match status" value="1"/>
</dbReference>
<feature type="domain" description="Lipocalin/cytosolic fatty-acid binding" evidence="1">
    <location>
        <begin position="140"/>
        <end position="236"/>
    </location>
</feature>
<proteinExistence type="predicted"/>
<reference evidence="2 3" key="1">
    <citation type="submission" date="2021-06" db="EMBL/GenBank/DDBJ databases">
        <authorList>
            <person name="Palmer J.M."/>
        </authorList>
    </citation>
    <scope>NUCLEOTIDE SEQUENCE [LARGE SCALE GENOMIC DNA]</scope>
    <source>
        <strain evidence="2 3">GA_2019</strain>
        <tissue evidence="2">Muscle</tissue>
    </source>
</reference>
<dbReference type="Proteomes" id="UP001476798">
    <property type="component" value="Unassembled WGS sequence"/>
</dbReference>